<comment type="caution">
    <text evidence="2">The sequence shown here is derived from an EMBL/GenBank/DDBJ whole genome shotgun (WGS) entry which is preliminary data.</text>
</comment>
<sequence>MATDKMSLSASSANGNKPSVSPGRSAGGGEPRHLPRVPSRPSIGTHLAIVTQEMEQLNWRAPGLVRVDKPNSGSVEGHSHDHITLPWCSPRWLQSWKGRSQQRPDVVEAQDLGSGALYHSWAEPQDNLCCPVTNSNVSFRSNIAKFVLG</sequence>
<evidence type="ECO:0000313" key="2">
    <source>
        <dbReference type="EMBL" id="TNN76509.1"/>
    </source>
</evidence>
<evidence type="ECO:0000256" key="1">
    <source>
        <dbReference type="SAM" id="MobiDB-lite"/>
    </source>
</evidence>
<dbReference type="AlphaFoldDB" id="A0A4Z2IEH3"/>
<dbReference type="Proteomes" id="UP000314294">
    <property type="component" value="Unassembled WGS sequence"/>
</dbReference>
<organism evidence="2 3">
    <name type="scientific">Liparis tanakae</name>
    <name type="common">Tanaka's snailfish</name>
    <dbReference type="NCBI Taxonomy" id="230148"/>
    <lineage>
        <taxon>Eukaryota</taxon>
        <taxon>Metazoa</taxon>
        <taxon>Chordata</taxon>
        <taxon>Craniata</taxon>
        <taxon>Vertebrata</taxon>
        <taxon>Euteleostomi</taxon>
        <taxon>Actinopterygii</taxon>
        <taxon>Neopterygii</taxon>
        <taxon>Teleostei</taxon>
        <taxon>Neoteleostei</taxon>
        <taxon>Acanthomorphata</taxon>
        <taxon>Eupercaria</taxon>
        <taxon>Perciformes</taxon>
        <taxon>Cottioidei</taxon>
        <taxon>Cottales</taxon>
        <taxon>Liparidae</taxon>
        <taxon>Liparis</taxon>
    </lineage>
</organism>
<protein>
    <submittedName>
        <fullName evidence="2">Uncharacterized protein</fullName>
    </submittedName>
</protein>
<name>A0A4Z2IEH3_9TELE</name>
<gene>
    <name evidence="2" type="ORF">EYF80_013374</name>
</gene>
<feature type="region of interest" description="Disordered" evidence="1">
    <location>
        <begin position="1"/>
        <end position="43"/>
    </location>
</feature>
<proteinExistence type="predicted"/>
<feature type="compositionally biased region" description="Polar residues" evidence="1">
    <location>
        <begin position="1"/>
        <end position="19"/>
    </location>
</feature>
<dbReference type="EMBL" id="SRLO01000093">
    <property type="protein sequence ID" value="TNN76509.1"/>
    <property type="molecule type" value="Genomic_DNA"/>
</dbReference>
<evidence type="ECO:0000313" key="3">
    <source>
        <dbReference type="Proteomes" id="UP000314294"/>
    </source>
</evidence>
<keyword evidence="3" id="KW-1185">Reference proteome</keyword>
<reference evidence="2 3" key="1">
    <citation type="submission" date="2019-03" db="EMBL/GenBank/DDBJ databases">
        <title>First draft genome of Liparis tanakae, snailfish: a comprehensive survey of snailfish specific genes.</title>
        <authorList>
            <person name="Kim W."/>
            <person name="Song I."/>
            <person name="Jeong J.-H."/>
            <person name="Kim D."/>
            <person name="Kim S."/>
            <person name="Ryu S."/>
            <person name="Song J.Y."/>
            <person name="Lee S.K."/>
        </authorList>
    </citation>
    <scope>NUCLEOTIDE SEQUENCE [LARGE SCALE GENOMIC DNA]</scope>
    <source>
        <tissue evidence="2">Muscle</tissue>
    </source>
</reference>
<accession>A0A4Z2IEH3</accession>